<gene>
    <name evidence="2" type="ORF">HJG63_011799</name>
</gene>
<feature type="region of interest" description="Disordered" evidence="1">
    <location>
        <begin position="191"/>
        <end position="210"/>
    </location>
</feature>
<proteinExistence type="predicted"/>
<dbReference type="AlphaFoldDB" id="A0A7J8GB05"/>
<feature type="compositionally biased region" description="Pro residues" evidence="1">
    <location>
        <begin position="195"/>
        <end position="206"/>
    </location>
</feature>
<evidence type="ECO:0000313" key="2">
    <source>
        <dbReference type="EMBL" id="KAF6457284.1"/>
    </source>
</evidence>
<protein>
    <submittedName>
        <fullName evidence="2">Uncharacterized protein</fullName>
    </submittedName>
</protein>
<dbReference type="EMBL" id="JACASE010000006">
    <property type="protein sequence ID" value="KAF6457284.1"/>
    <property type="molecule type" value="Genomic_DNA"/>
</dbReference>
<evidence type="ECO:0000256" key="1">
    <source>
        <dbReference type="SAM" id="MobiDB-lite"/>
    </source>
</evidence>
<dbReference type="Proteomes" id="UP000593571">
    <property type="component" value="Unassembled WGS sequence"/>
</dbReference>
<keyword evidence="3" id="KW-1185">Reference proteome</keyword>
<evidence type="ECO:0000313" key="3">
    <source>
        <dbReference type="Proteomes" id="UP000593571"/>
    </source>
</evidence>
<accession>A0A7J8GB05</accession>
<name>A0A7J8GB05_ROUAE</name>
<comment type="caution">
    <text evidence="2">The sequence shown here is derived from an EMBL/GenBank/DDBJ whole genome shotgun (WGS) entry which is preliminary data.</text>
</comment>
<organism evidence="2 3">
    <name type="scientific">Rousettus aegyptiacus</name>
    <name type="common">Egyptian fruit bat</name>
    <name type="synonym">Pteropus aegyptiacus</name>
    <dbReference type="NCBI Taxonomy" id="9407"/>
    <lineage>
        <taxon>Eukaryota</taxon>
        <taxon>Metazoa</taxon>
        <taxon>Chordata</taxon>
        <taxon>Craniata</taxon>
        <taxon>Vertebrata</taxon>
        <taxon>Euteleostomi</taxon>
        <taxon>Mammalia</taxon>
        <taxon>Eutheria</taxon>
        <taxon>Laurasiatheria</taxon>
        <taxon>Chiroptera</taxon>
        <taxon>Yinpterochiroptera</taxon>
        <taxon>Pteropodoidea</taxon>
        <taxon>Pteropodidae</taxon>
        <taxon>Rousettinae</taxon>
        <taxon>Rousettus</taxon>
    </lineage>
</organism>
<sequence length="243" mass="26197">MFGEHRQGSGCPSEPDVRCRLPGEGGWPPLVPPEALQTKLGLALGPRQPLHTVCSEPQWCQGREVARGLLPRLPRLLRVLSCDRSAHRDPVSQAFHHHPLGEVLLAHRGFQLGPGHTARAEGHPHLLPLGLVAVSWVPAWFSGPAWYSELDAQLPTRPWTYQSPAVHLPGSSGPRALSPPSLPSRLRQRRWLTPPTAPSPPQPPCPWGAAPPTLSSAPCSPSVWLQSGTGSNSSGCRHIVGVQ</sequence>
<reference evidence="2 3" key="1">
    <citation type="journal article" date="2020" name="Nature">
        <title>Six reference-quality genomes reveal evolution of bat adaptations.</title>
        <authorList>
            <person name="Jebb D."/>
            <person name="Huang Z."/>
            <person name="Pippel M."/>
            <person name="Hughes G.M."/>
            <person name="Lavrichenko K."/>
            <person name="Devanna P."/>
            <person name="Winkler S."/>
            <person name="Jermiin L.S."/>
            <person name="Skirmuntt E.C."/>
            <person name="Katzourakis A."/>
            <person name="Burkitt-Gray L."/>
            <person name="Ray D.A."/>
            <person name="Sullivan K.A.M."/>
            <person name="Roscito J.G."/>
            <person name="Kirilenko B.M."/>
            <person name="Davalos L.M."/>
            <person name="Corthals A.P."/>
            <person name="Power M.L."/>
            <person name="Jones G."/>
            <person name="Ransome R.D."/>
            <person name="Dechmann D.K.N."/>
            <person name="Locatelli A.G."/>
            <person name="Puechmaille S.J."/>
            <person name="Fedrigo O."/>
            <person name="Jarvis E.D."/>
            <person name="Hiller M."/>
            <person name="Vernes S.C."/>
            <person name="Myers E.W."/>
            <person name="Teeling E.C."/>
        </authorList>
    </citation>
    <scope>NUCLEOTIDE SEQUENCE [LARGE SCALE GENOMIC DNA]</scope>
    <source>
        <strain evidence="2">MRouAeg1</strain>
        <tissue evidence="2">Muscle</tissue>
    </source>
</reference>